<reference evidence="2 3" key="1">
    <citation type="submission" date="2019-05" db="EMBL/GenBank/DDBJ databases">
        <title>Another draft genome of Portunus trituberculatus and its Hox gene families provides insights of decapod evolution.</title>
        <authorList>
            <person name="Jeong J.-H."/>
            <person name="Song I."/>
            <person name="Kim S."/>
            <person name="Choi T."/>
            <person name="Kim D."/>
            <person name="Ryu S."/>
            <person name="Kim W."/>
        </authorList>
    </citation>
    <scope>NUCLEOTIDE SEQUENCE [LARGE SCALE GENOMIC DNA]</scope>
    <source>
        <tissue evidence="2">Muscle</tissue>
    </source>
</reference>
<gene>
    <name evidence="2" type="ORF">E2C01_049148</name>
</gene>
<feature type="region of interest" description="Disordered" evidence="1">
    <location>
        <begin position="25"/>
        <end position="65"/>
    </location>
</feature>
<feature type="compositionally biased region" description="Basic and acidic residues" evidence="1">
    <location>
        <begin position="44"/>
        <end position="55"/>
    </location>
</feature>
<name>A0A5B7GCE2_PORTR</name>
<evidence type="ECO:0000313" key="2">
    <source>
        <dbReference type="EMBL" id="MPC55216.1"/>
    </source>
</evidence>
<organism evidence="2 3">
    <name type="scientific">Portunus trituberculatus</name>
    <name type="common">Swimming crab</name>
    <name type="synonym">Neptunus trituberculatus</name>
    <dbReference type="NCBI Taxonomy" id="210409"/>
    <lineage>
        <taxon>Eukaryota</taxon>
        <taxon>Metazoa</taxon>
        <taxon>Ecdysozoa</taxon>
        <taxon>Arthropoda</taxon>
        <taxon>Crustacea</taxon>
        <taxon>Multicrustacea</taxon>
        <taxon>Malacostraca</taxon>
        <taxon>Eumalacostraca</taxon>
        <taxon>Eucarida</taxon>
        <taxon>Decapoda</taxon>
        <taxon>Pleocyemata</taxon>
        <taxon>Brachyura</taxon>
        <taxon>Eubrachyura</taxon>
        <taxon>Portunoidea</taxon>
        <taxon>Portunidae</taxon>
        <taxon>Portuninae</taxon>
        <taxon>Portunus</taxon>
    </lineage>
</organism>
<feature type="compositionally biased region" description="Low complexity" evidence="1">
    <location>
        <begin position="34"/>
        <end position="43"/>
    </location>
</feature>
<dbReference type="Proteomes" id="UP000324222">
    <property type="component" value="Unassembled WGS sequence"/>
</dbReference>
<comment type="caution">
    <text evidence="2">The sequence shown here is derived from an EMBL/GenBank/DDBJ whole genome shotgun (WGS) entry which is preliminary data.</text>
</comment>
<evidence type="ECO:0000313" key="3">
    <source>
        <dbReference type="Proteomes" id="UP000324222"/>
    </source>
</evidence>
<sequence>MEMFNVLSAVNQPWWGRAGQADGRRLAGWQAGVRPSSRPSSRHPQPETRPKEHQTEGSYSHLKPG</sequence>
<dbReference type="EMBL" id="VSRR010012985">
    <property type="protein sequence ID" value="MPC55216.1"/>
    <property type="molecule type" value="Genomic_DNA"/>
</dbReference>
<accession>A0A5B7GCE2</accession>
<evidence type="ECO:0000256" key="1">
    <source>
        <dbReference type="SAM" id="MobiDB-lite"/>
    </source>
</evidence>
<protein>
    <submittedName>
        <fullName evidence="2">Uncharacterized protein</fullName>
    </submittedName>
</protein>
<proteinExistence type="predicted"/>
<keyword evidence="3" id="KW-1185">Reference proteome</keyword>
<dbReference type="AlphaFoldDB" id="A0A5B7GCE2"/>